<evidence type="ECO:0000313" key="1">
    <source>
        <dbReference type="EMBL" id="KAF2844258.1"/>
    </source>
</evidence>
<dbReference type="Proteomes" id="UP000799423">
    <property type="component" value="Unassembled WGS sequence"/>
</dbReference>
<accession>A0A6A7APP8</accession>
<reference evidence="1" key="1">
    <citation type="submission" date="2020-01" db="EMBL/GenBank/DDBJ databases">
        <authorList>
            <consortium name="DOE Joint Genome Institute"/>
            <person name="Haridas S."/>
            <person name="Albert R."/>
            <person name="Binder M."/>
            <person name="Bloem J."/>
            <person name="Labutti K."/>
            <person name="Salamov A."/>
            <person name="Andreopoulos B."/>
            <person name="Baker S.E."/>
            <person name="Barry K."/>
            <person name="Bills G."/>
            <person name="Bluhm B.H."/>
            <person name="Cannon C."/>
            <person name="Castanera R."/>
            <person name="Culley D.E."/>
            <person name="Daum C."/>
            <person name="Ezra D."/>
            <person name="Gonzalez J.B."/>
            <person name="Henrissat B."/>
            <person name="Kuo A."/>
            <person name="Liang C."/>
            <person name="Lipzen A."/>
            <person name="Lutzoni F."/>
            <person name="Magnuson J."/>
            <person name="Mondo S."/>
            <person name="Nolan M."/>
            <person name="Ohm R."/>
            <person name="Pangilinan J."/>
            <person name="Park H.-J."/>
            <person name="Ramirez L."/>
            <person name="Alfaro M."/>
            <person name="Sun H."/>
            <person name="Tritt A."/>
            <person name="Yoshinaga Y."/>
            <person name="Zwiers L.-H."/>
            <person name="Turgeon B.G."/>
            <person name="Goodwin S.B."/>
            <person name="Spatafora J.W."/>
            <person name="Crous P.W."/>
            <person name="Grigoriev I.V."/>
        </authorList>
    </citation>
    <scope>NUCLEOTIDE SEQUENCE</scope>
    <source>
        <strain evidence="1">IPT5</strain>
    </source>
</reference>
<organism evidence="1 2">
    <name type="scientific">Plenodomus tracheiphilus IPT5</name>
    <dbReference type="NCBI Taxonomy" id="1408161"/>
    <lineage>
        <taxon>Eukaryota</taxon>
        <taxon>Fungi</taxon>
        <taxon>Dikarya</taxon>
        <taxon>Ascomycota</taxon>
        <taxon>Pezizomycotina</taxon>
        <taxon>Dothideomycetes</taxon>
        <taxon>Pleosporomycetidae</taxon>
        <taxon>Pleosporales</taxon>
        <taxon>Pleosporineae</taxon>
        <taxon>Leptosphaeriaceae</taxon>
        <taxon>Plenodomus</taxon>
    </lineage>
</organism>
<keyword evidence="2" id="KW-1185">Reference proteome</keyword>
<proteinExistence type="predicted"/>
<sequence>MTDIQKLPFEVLLQVLGVVAEANTRDGVTYAYGLSRASLPLSPTHSQRYVKGPLPPDQLAIAITATGLGVFDLTCNSSTTIDRVVAMVEAAPATLRVLEHSPRSRDGFWHPHSGSPNGGGQHYCALFRKLSGLETIFRYAASARSRWTSGAVGALQKLLDQARILIKRGSRDVTQGRLYVEFFFAGYILEPGLKRCTATFRRCASSLEIDGRLLRSPVSKGPTVVLVCMVQTKEFPSNGSTKEISCARTNGCACCRLVDILVPSANI</sequence>
<evidence type="ECO:0000313" key="2">
    <source>
        <dbReference type="Proteomes" id="UP000799423"/>
    </source>
</evidence>
<gene>
    <name evidence="1" type="ORF">T440DRAFT_27958</name>
</gene>
<dbReference type="AlphaFoldDB" id="A0A6A7APP8"/>
<name>A0A6A7APP8_9PLEO</name>
<dbReference type="EMBL" id="MU006395">
    <property type="protein sequence ID" value="KAF2844258.1"/>
    <property type="molecule type" value="Genomic_DNA"/>
</dbReference>
<protein>
    <submittedName>
        <fullName evidence="1">Uncharacterized protein</fullName>
    </submittedName>
</protein>